<keyword evidence="1" id="KW-0472">Membrane</keyword>
<dbReference type="EMBL" id="GGEC01085680">
    <property type="protein sequence ID" value="MBX66164.1"/>
    <property type="molecule type" value="Transcribed_RNA"/>
</dbReference>
<dbReference type="AlphaFoldDB" id="A0A2P2QGX5"/>
<evidence type="ECO:0000313" key="2">
    <source>
        <dbReference type="EMBL" id="MBX66164.1"/>
    </source>
</evidence>
<organism evidence="2">
    <name type="scientific">Rhizophora mucronata</name>
    <name type="common">Asiatic mangrove</name>
    <dbReference type="NCBI Taxonomy" id="61149"/>
    <lineage>
        <taxon>Eukaryota</taxon>
        <taxon>Viridiplantae</taxon>
        <taxon>Streptophyta</taxon>
        <taxon>Embryophyta</taxon>
        <taxon>Tracheophyta</taxon>
        <taxon>Spermatophyta</taxon>
        <taxon>Magnoliopsida</taxon>
        <taxon>eudicotyledons</taxon>
        <taxon>Gunneridae</taxon>
        <taxon>Pentapetalae</taxon>
        <taxon>rosids</taxon>
        <taxon>fabids</taxon>
        <taxon>Malpighiales</taxon>
        <taxon>Rhizophoraceae</taxon>
        <taxon>Rhizophora</taxon>
    </lineage>
</organism>
<keyword evidence="1" id="KW-0812">Transmembrane</keyword>
<feature type="transmembrane region" description="Helical" evidence="1">
    <location>
        <begin position="58"/>
        <end position="77"/>
    </location>
</feature>
<sequence>MSYSLFLFLEAKKSKVKVSNQCRLAFPMIFLQLCQIVTRKKHDSYSRNKIVGPQMCFYFSILCHYWITICSLIICRYF</sequence>
<name>A0A2P2QGX5_RHIMU</name>
<accession>A0A2P2QGX5</accession>
<protein>
    <submittedName>
        <fullName evidence="2">Uncharacterized protein</fullName>
    </submittedName>
</protein>
<proteinExistence type="predicted"/>
<keyword evidence="1" id="KW-1133">Transmembrane helix</keyword>
<reference evidence="2" key="1">
    <citation type="submission" date="2018-02" db="EMBL/GenBank/DDBJ databases">
        <title>Rhizophora mucronata_Transcriptome.</title>
        <authorList>
            <person name="Meera S.P."/>
            <person name="Sreeshan A."/>
            <person name="Augustine A."/>
        </authorList>
    </citation>
    <scope>NUCLEOTIDE SEQUENCE</scope>
    <source>
        <tissue evidence="2">Leaf</tissue>
    </source>
</reference>
<evidence type="ECO:0000256" key="1">
    <source>
        <dbReference type="SAM" id="Phobius"/>
    </source>
</evidence>